<protein>
    <submittedName>
        <fullName evidence="1">Uncharacterized protein</fullName>
    </submittedName>
</protein>
<comment type="caution">
    <text evidence="1">The sequence shown here is derived from an EMBL/GenBank/DDBJ whole genome shotgun (WGS) entry which is preliminary data.</text>
</comment>
<keyword evidence="2" id="KW-1185">Reference proteome</keyword>
<dbReference type="EMBL" id="JACVVK020000042">
    <property type="protein sequence ID" value="KAK7499663.1"/>
    <property type="molecule type" value="Genomic_DNA"/>
</dbReference>
<reference evidence="1 2" key="1">
    <citation type="journal article" date="2023" name="Sci. Data">
        <title>Genome assembly of the Korean intertidal mud-creeper Batillaria attramentaria.</title>
        <authorList>
            <person name="Patra A.K."/>
            <person name="Ho P.T."/>
            <person name="Jun S."/>
            <person name="Lee S.J."/>
            <person name="Kim Y."/>
            <person name="Won Y.J."/>
        </authorList>
    </citation>
    <scope>NUCLEOTIDE SEQUENCE [LARGE SCALE GENOMIC DNA]</scope>
    <source>
        <strain evidence="1">Wonlab-2016</strain>
    </source>
</reference>
<evidence type="ECO:0000313" key="2">
    <source>
        <dbReference type="Proteomes" id="UP001519460"/>
    </source>
</evidence>
<accession>A0ABD0LKH0</accession>
<dbReference type="Proteomes" id="UP001519460">
    <property type="component" value="Unassembled WGS sequence"/>
</dbReference>
<evidence type="ECO:0000313" key="1">
    <source>
        <dbReference type="EMBL" id="KAK7499663.1"/>
    </source>
</evidence>
<dbReference type="AlphaFoldDB" id="A0ABD0LKH0"/>
<proteinExistence type="predicted"/>
<sequence length="92" mass="9876">MSGNFHTLSLKFHSQASGPPMWHYPTILTPPTLKPSHPSPVVENVTPARVSLGQTACPMANPPLKELFTDGNHTSRPVTKRAPLGQALALVT</sequence>
<organism evidence="1 2">
    <name type="scientific">Batillaria attramentaria</name>
    <dbReference type="NCBI Taxonomy" id="370345"/>
    <lineage>
        <taxon>Eukaryota</taxon>
        <taxon>Metazoa</taxon>
        <taxon>Spiralia</taxon>
        <taxon>Lophotrochozoa</taxon>
        <taxon>Mollusca</taxon>
        <taxon>Gastropoda</taxon>
        <taxon>Caenogastropoda</taxon>
        <taxon>Sorbeoconcha</taxon>
        <taxon>Cerithioidea</taxon>
        <taxon>Batillariidae</taxon>
        <taxon>Batillaria</taxon>
    </lineage>
</organism>
<name>A0ABD0LKH0_9CAEN</name>
<gene>
    <name evidence="1" type="ORF">BaRGS_00009004</name>
</gene>